<dbReference type="Proteomes" id="UP000294299">
    <property type="component" value="Chromosome NFRAN"/>
</dbReference>
<name>A0A484I851_9ARCH</name>
<reference evidence="1 2" key="1">
    <citation type="submission" date="2019-02" db="EMBL/GenBank/DDBJ databases">
        <authorList>
            <person name="Lehtovirta-Morley E L."/>
        </authorList>
    </citation>
    <scope>NUCLEOTIDE SEQUENCE [LARGE SCALE GENOMIC DNA]</scope>
    <source>
        <strain evidence="1">NFRAN1</strain>
    </source>
</reference>
<gene>
    <name evidence="1" type="ORF">NFRAN_0954</name>
</gene>
<dbReference type="EMBL" id="LR216287">
    <property type="protein sequence ID" value="VFJ13276.1"/>
    <property type="molecule type" value="Genomic_DNA"/>
</dbReference>
<evidence type="ECO:0000313" key="1">
    <source>
        <dbReference type="EMBL" id="VFJ13276.1"/>
    </source>
</evidence>
<dbReference type="AlphaFoldDB" id="A0A484I851"/>
<keyword evidence="2" id="KW-1185">Reference proteome</keyword>
<evidence type="ECO:0000313" key="2">
    <source>
        <dbReference type="Proteomes" id="UP000294299"/>
    </source>
</evidence>
<accession>A0A484I851</accession>
<protein>
    <submittedName>
        <fullName evidence="1">Uncharacterized protein</fullName>
    </submittedName>
</protein>
<sequence>MSSEIDSRHSLSSLLLCVKNLVNDQKVTSSEIFRIYLTLVVSCIAIKFGHPSDIISPCDLARNILVDQTSFLTIC</sequence>
<proteinExistence type="predicted"/>
<dbReference type="KEGG" id="nfn:NFRAN_0954"/>
<organism evidence="1 2">
    <name type="scientific">Candidatus Nitrosocosmicus franklandianus</name>
    <dbReference type="NCBI Taxonomy" id="1798806"/>
    <lineage>
        <taxon>Archaea</taxon>
        <taxon>Nitrososphaerota</taxon>
        <taxon>Nitrososphaeria</taxon>
        <taxon>Nitrososphaerales</taxon>
        <taxon>Nitrososphaeraceae</taxon>
        <taxon>Candidatus Nitrosocosmicus</taxon>
    </lineage>
</organism>